<sequence length="85" mass="10074">MDKKVLNANLNAYHLATWADSAKTRNLIEPGSSHENMWLHRPYPIMITQIHYHLTRFTQNHPSPKSKSFYPLVVYYTVQHKLPER</sequence>
<dbReference type="Proteomes" id="UP000026962">
    <property type="component" value="Chromosome 10"/>
</dbReference>
<reference evidence="1" key="2">
    <citation type="submission" date="2018-05" db="EMBL/GenBank/DDBJ databases">
        <title>OpunRS2 (Oryza punctata Reference Sequence Version 2).</title>
        <authorList>
            <person name="Zhang J."/>
            <person name="Kudrna D."/>
            <person name="Lee S."/>
            <person name="Talag J."/>
            <person name="Welchert J."/>
            <person name="Wing R.A."/>
        </authorList>
    </citation>
    <scope>NUCLEOTIDE SEQUENCE [LARGE SCALE GENOMIC DNA]</scope>
</reference>
<dbReference type="HOGENOM" id="CLU_2516543_0_0_1"/>
<proteinExistence type="predicted"/>
<dbReference type="Gramene" id="OPUNC10G06370.1">
    <property type="protein sequence ID" value="OPUNC10G06370.1"/>
    <property type="gene ID" value="OPUNC10G06370"/>
</dbReference>
<name>A0A0E0M6W1_ORYPU</name>
<reference evidence="1" key="1">
    <citation type="submission" date="2015-04" db="UniProtKB">
        <authorList>
            <consortium name="EnsemblPlants"/>
        </authorList>
    </citation>
    <scope>IDENTIFICATION</scope>
</reference>
<evidence type="ECO:0000313" key="1">
    <source>
        <dbReference type="EnsemblPlants" id="OPUNC10G06370.1"/>
    </source>
</evidence>
<accession>A0A0E0M6W1</accession>
<dbReference type="EnsemblPlants" id="OPUNC10G06370.1">
    <property type="protein sequence ID" value="OPUNC10G06370.1"/>
    <property type="gene ID" value="OPUNC10G06370"/>
</dbReference>
<organism evidence="1">
    <name type="scientific">Oryza punctata</name>
    <name type="common">Red rice</name>
    <dbReference type="NCBI Taxonomy" id="4537"/>
    <lineage>
        <taxon>Eukaryota</taxon>
        <taxon>Viridiplantae</taxon>
        <taxon>Streptophyta</taxon>
        <taxon>Embryophyta</taxon>
        <taxon>Tracheophyta</taxon>
        <taxon>Spermatophyta</taxon>
        <taxon>Magnoliopsida</taxon>
        <taxon>Liliopsida</taxon>
        <taxon>Poales</taxon>
        <taxon>Poaceae</taxon>
        <taxon>BOP clade</taxon>
        <taxon>Oryzoideae</taxon>
        <taxon>Oryzeae</taxon>
        <taxon>Oryzinae</taxon>
        <taxon>Oryza</taxon>
    </lineage>
</organism>
<dbReference type="AlphaFoldDB" id="A0A0E0M6W1"/>
<protein>
    <submittedName>
        <fullName evidence="1">Uncharacterized protein</fullName>
    </submittedName>
</protein>
<evidence type="ECO:0000313" key="2">
    <source>
        <dbReference type="Proteomes" id="UP000026962"/>
    </source>
</evidence>
<keyword evidence="2" id="KW-1185">Reference proteome</keyword>